<dbReference type="RefSeq" id="WP_046967426.1">
    <property type="nucleotide sequence ID" value="NZ_CP017480.1"/>
</dbReference>
<gene>
    <name evidence="2" type="ORF">BJI69_19975</name>
</gene>
<sequence length="451" mass="47687">MNNKLAIISAMLFTASTALTSMGKVTLDVSLVGAIGSSELAAFAFVFPILFLLISVAGGIYVATAAAFAGEGRLDNGRVRRGPLLQSVLVSLILGALVAAVLHACLPVLLTAMGAANHLAQLGRYFSIWLWTVPLMFVSANTFAIIRNLGYFKTASAITLVATAVGASLSILLIPVHMGGAIWGVAGSAYSTLATSALSTTLSLAFVAVLSCEGGESAFWSAFVEMAQSILIIGLPVLLSNILLFLFLSMLTRVFSGFGQDSIAAYGINGRVEQILLYFQTAFVTVATPTITRLWAKHDSASMLVFIRGMASLMFWFSLVGAVIVFVARHWIAAMASPTPETYKICVFFLCVVPGTIGLQGIFILATTALNLMKKPGRSLLWCGVYYGVINAPLLLASQSLGDARWSISALALATIVAGALSWLLISREIKAATGFMDNLIMPMSNESAKL</sequence>
<dbReference type="PATRIC" id="fig|1440763.5.peg.1630"/>
<evidence type="ECO:0000313" key="3">
    <source>
        <dbReference type="Proteomes" id="UP000182987"/>
    </source>
</evidence>
<dbReference type="InterPro" id="IPR002528">
    <property type="entry name" value="MATE_fam"/>
</dbReference>
<dbReference type="EMBL" id="CP017480">
    <property type="protein sequence ID" value="APG05956.1"/>
    <property type="molecule type" value="Genomic_DNA"/>
</dbReference>
<keyword evidence="1" id="KW-0813">Transport</keyword>
<dbReference type="Pfam" id="PF01554">
    <property type="entry name" value="MatE"/>
    <property type="match status" value="2"/>
</dbReference>
<dbReference type="STRING" id="1440763.BJI69_19975"/>
<accession>A0A0G9HHE5</accession>
<dbReference type="OrthoDB" id="9806302at2"/>
<evidence type="ECO:0000256" key="1">
    <source>
        <dbReference type="ARBA" id="ARBA00022448"/>
    </source>
</evidence>
<dbReference type="GO" id="GO:0042910">
    <property type="term" value="F:xenobiotic transmembrane transporter activity"/>
    <property type="evidence" value="ECO:0007669"/>
    <property type="project" value="InterPro"/>
</dbReference>
<dbReference type="KEGG" id="lrz:BJI69_19975"/>
<dbReference type="PANTHER" id="PTHR43298">
    <property type="entry name" value="MULTIDRUG RESISTANCE PROTEIN NORM-RELATED"/>
    <property type="match status" value="1"/>
</dbReference>
<dbReference type="GO" id="GO:0005886">
    <property type="term" value="C:plasma membrane"/>
    <property type="evidence" value="ECO:0007669"/>
    <property type="project" value="TreeGrafter"/>
</dbReference>
<evidence type="ECO:0000313" key="2">
    <source>
        <dbReference type="EMBL" id="APG05956.1"/>
    </source>
</evidence>
<organism evidence="2 3">
    <name type="scientific">Luteibacter rhizovicinus DSM 16549</name>
    <dbReference type="NCBI Taxonomy" id="1440763"/>
    <lineage>
        <taxon>Bacteria</taxon>
        <taxon>Pseudomonadati</taxon>
        <taxon>Pseudomonadota</taxon>
        <taxon>Gammaproteobacteria</taxon>
        <taxon>Lysobacterales</taxon>
        <taxon>Rhodanobacteraceae</taxon>
        <taxon>Luteibacter</taxon>
    </lineage>
</organism>
<name>A0A0G9HHE5_9GAMM</name>
<keyword evidence="3" id="KW-1185">Reference proteome</keyword>
<dbReference type="InterPro" id="IPR050222">
    <property type="entry name" value="MATE_MdtK"/>
</dbReference>
<dbReference type="Proteomes" id="UP000182987">
    <property type="component" value="Chromosome"/>
</dbReference>
<protein>
    <submittedName>
        <fullName evidence="2">Uncharacterized protein</fullName>
    </submittedName>
</protein>
<dbReference type="GO" id="GO:0015297">
    <property type="term" value="F:antiporter activity"/>
    <property type="evidence" value="ECO:0007669"/>
    <property type="project" value="InterPro"/>
</dbReference>
<dbReference type="AlphaFoldDB" id="A0A0G9HHE5"/>
<dbReference type="PANTHER" id="PTHR43298:SF2">
    <property type="entry name" value="FMN_FAD EXPORTER YEEO-RELATED"/>
    <property type="match status" value="1"/>
</dbReference>
<proteinExistence type="predicted"/>
<reference evidence="3" key="1">
    <citation type="submission" date="2016-09" db="EMBL/GenBank/DDBJ databases">
        <authorList>
            <person name="Lysoe E."/>
        </authorList>
    </citation>
    <scope>NUCLEOTIDE SEQUENCE [LARGE SCALE GENOMIC DNA]</scope>
    <source>
        <strain evidence="3">LJ96T</strain>
    </source>
</reference>